<evidence type="ECO:0000256" key="4">
    <source>
        <dbReference type="ARBA" id="ARBA00022741"/>
    </source>
</evidence>
<dbReference type="PANTHER" id="PTHR23359">
    <property type="entry name" value="NUCLEOTIDE KINASE"/>
    <property type="match status" value="1"/>
</dbReference>
<dbReference type="InterPro" id="IPR000850">
    <property type="entry name" value="Adenylat/UMP-CMP_kin"/>
</dbReference>
<organism evidence="8 9">
    <name type="scientific">Datura stramonium</name>
    <name type="common">Jimsonweed</name>
    <name type="synonym">Common thornapple</name>
    <dbReference type="NCBI Taxonomy" id="4076"/>
    <lineage>
        <taxon>Eukaryota</taxon>
        <taxon>Viridiplantae</taxon>
        <taxon>Streptophyta</taxon>
        <taxon>Embryophyta</taxon>
        <taxon>Tracheophyta</taxon>
        <taxon>Spermatophyta</taxon>
        <taxon>Magnoliopsida</taxon>
        <taxon>eudicotyledons</taxon>
        <taxon>Gunneridae</taxon>
        <taxon>Pentapetalae</taxon>
        <taxon>asterids</taxon>
        <taxon>lamiids</taxon>
        <taxon>Solanales</taxon>
        <taxon>Solanaceae</taxon>
        <taxon>Solanoideae</taxon>
        <taxon>Datureae</taxon>
        <taxon>Datura</taxon>
    </lineage>
</organism>
<keyword evidence="3 7" id="KW-0808">Transferase</keyword>
<evidence type="ECO:0000256" key="5">
    <source>
        <dbReference type="ARBA" id="ARBA00022777"/>
    </source>
</evidence>
<evidence type="ECO:0000256" key="7">
    <source>
        <dbReference type="RuleBase" id="RU003330"/>
    </source>
</evidence>
<evidence type="ECO:0000256" key="3">
    <source>
        <dbReference type="ARBA" id="ARBA00022679"/>
    </source>
</evidence>
<dbReference type="SUPFAM" id="SSF52540">
    <property type="entry name" value="P-loop containing nucleoside triphosphate hydrolases"/>
    <property type="match status" value="1"/>
</dbReference>
<evidence type="ECO:0000313" key="8">
    <source>
        <dbReference type="EMBL" id="MCD7473364.1"/>
    </source>
</evidence>
<keyword evidence="4" id="KW-0547">Nucleotide-binding</keyword>
<proteinExistence type="inferred from homology"/>
<gene>
    <name evidence="8" type="ORF">HAX54_015190</name>
</gene>
<dbReference type="Gene3D" id="3.40.50.300">
    <property type="entry name" value="P-loop containing nucleotide triphosphate hydrolases"/>
    <property type="match status" value="1"/>
</dbReference>
<sequence length="129" mass="14912">MFFVLFKSYTLLQPQCRKNPSPDGPSFLYDLVHIAAGDLLRVEIAAGTEYGRRAKEYMDKGQLVPNEIVVTMVKERLMRPDSQDLIDGYPRSSSQAVALKEFGFQPDFFVLLEVRYLKRYLSREWLAVD</sequence>
<dbReference type="Pfam" id="PF00406">
    <property type="entry name" value="ADK"/>
    <property type="match status" value="1"/>
</dbReference>
<dbReference type="EC" id="2.7.4.3" evidence="2"/>
<protein>
    <recommendedName>
        <fullName evidence="2">adenylate kinase</fullName>
        <ecNumber evidence="2">2.7.4.3</ecNumber>
    </recommendedName>
    <alternativeName>
        <fullName evidence="6">ATP:AMP phosphotransferase</fullName>
    </alternativeName>
</protein>
<name>A0ABS8TSK5_DATST</name>
<reference evidence="8 9" key="1">
    <citation type="journal article" date="2021" name="BMC Genomics">
        <title>Datura genome reveals duplications of psychoactive alkaloid biosynthetic genes and high mutation rate following tissue culture.</title>
        <authorList>
            <person name="Rajewski A."/>
            <person name="Carter-House D."/>
            <person name="Stajich J."/>
            <person name="Litt A."/>
        </authorList>
    </citation>
    <scope>NUCLEOTIDE SEQUENCE [LARGE SCALE GENOMIC DNA]</scope>
    <source>
        <strain evidence="8">AR-01</strain>
    </source>
</reference>
<keyword evidence="9" id="KW-1185">Reference proteome</keyword>
<dbReference type="InterPro" id="IPR027417">
    <property type="entry name" value="P-loop_NTPase"/>
</dbReference>
<evidence type="ECO:0000256" key="6">
    <source>
        <dbReference type="ARBA" id="ARBA00031517"/>
    </source>
</evidence>
<comment type="similarity">
    <text evidence="1 7">Belongs to the adenylate kinase family.</text>
</comment>
<evidence type="ECO:0000313" key="9">
    <source>
        <dbReference type="Proteomes" id="UP000823775"/>
    </source>
</evidence>
<dbReference type="Proteomes" id="UP000823775">
    <property type="component" value="Unassembled WGS sequence"/>
</dbReference>
<keyword evidence="5 7" id="KW-0418">Kinase</keyword>
<evidence type="ECO:0000256" key="2">
    <source>
        <dbReference type="ARBA" id="ARBA00012955"/>
    </source>
</evidence>
<dbReference type="PRINTS" id="PR00094">
    <property type="entry name" value="ADENYLTKNASE"/>
</dbReference>
<dbReference type="CDD" id="cd01428">
    <property type="entry name" value="ADK"/>
    <property type="match status" value="1"/>
</dbReference>
<evidence type="ECO:0000256" key="1">
    <source>
        <dbReference type="ARBA" id="ARBA00007220"/>
    </source>
</evidence>
<comment type="caution">
    <text evidence="8">The sequence shown here is derived from an EMBL/GenBank/DDBJ whole genome shotgun (WGS) entry which is preliminary data.</text>
</comment>
<accession>A0ABS8TSK5</accession>
<dbReference type="EMBL" id="JACEIK010001962">
    <property type="protein sequence ID" value="MCD7473364.1"/>
    <property type="molecule type" value="Genomic_DNA"/>
</dbReference>